<evidence type="ECO:0000313" key="1">
    <source>
        <dbReference type="EMBL" id="MBX58061.1"/>
    </source>
</evidence>
<reference evidence="1" key="1">
    <citation type="submission" date="2018-02" db="EMBL/GenBank/DDBJ databases">
        <title>Rhizophora mucronata_Transcriptome.</title>
        <authorList>
            <person name="Meera S.P."/>
            <person name="Sreeshan A."/>
            <person name="Augustine A."/>
        </authorList>
    </citation>
    <scope>NUCLEOTIDE SEQUENCE</scope>
    <source>
        <tissue evidence="1">Leaf</tissue>
    </source>
</reference>
<protein>
    <submittedName>
        <fullName evidence="1">Uncharacterized protein</fullName>
    </submittedName>
</protein>
<organism evidence="1">
    <name type="scientific">Rhizophora mucronata</name>
    <name type="common">Asiatic mangrove</name>
    <dbReference type="NCBI Taxonomy" id="61149"/>
    <lineage>
        <taxon>Eukaryota</taxon>
        <taxon>Viridiplantae</taxon>
        <taxon>Streptophyta</taxon>
        <taxon>Embryophyta</taxon>
        <taxon>Tracheophyta</taxon>
        <taxon>Spermatophyta</taxon>
        <taxon>Magnoliopsida</taxon>
        <taxon>eudicotyledons</taxon>
        <taxon>Gunneridae</taxon>
        <taxon>Pentapetalae</taxon>
        <taxon>rosids</taxon>
        <taxon>fabids</taxon>
        <taxon>Malpighiales</taxon>
        <taxon>Rhizophoraceae</taxon>
        <taxon>Rhizophora</taxon>
    </lineage>
</organism>
<dbReference type="EMBL" id="GGEC01077577">
    <property type="protein sequence ID" value="MBX58061.1"/>
    <property type="molecule type" value="Transcribed_RNA"/>
</dbReference>
<accession>A0A2P2PTH8</accession>
<dbReference type="AlphaFoldDB" id="A0A2P2PTH8"/>
<name>A0A2P2PTH8_RHIMU</name>
<proteinExistence type="predicted"/>
<sequence>MKTNYGNSTKLLREVSIGITTKPLIINTN</sequence>